<dbReference type="InterPro" id="IPR016181">
    <property type="entry name" value="Acyl_CoA_acyltransferase"/>
</dbReference>
<dbReference type="Proteomes" id="UP000027219">
    <property type="component" value="Unassembled WGS sequence"/>
</dbReference>
<evidence type="ECO:0000259" key="1">
    <source>
        <dbReference type="PROSITE" id="PS51186"/>
    </source>
</evidence>
<dbReference type="AlphaFoldDB" id="A0A066UM17"/>
<keyword evidence="3" id="KW-1185">Reference proteome</keyword>
<proteinExistence type="predicted"/>
<reference evidence="2 3" key="1">
    <citation type="submission" date="2014-02" db="EMBL/GenBank/DDBJ databases">
        <title>Vibrio fortis Dalian14 Genome Sequencing.</title>
        <authorList>
            <person name="Wang Y."/>
            <person name="Song L."/>
            <person name="Liu G."/>
            <person name="Ding J."/>
        </authorList>
    </citation>
    <scope>NUCLEOTIDE SEQUENCE [LARGE SCALE GENOMIC DNA]</scope>
    <source>
        <strain evidence="2 3">Dalian14</strain>
    </source>
</reference>
<dbReference type="SUPFAM" id="SSF55729">
    <property type="entry name" value="Acyl-CoA N-acyltransferases (Nat)"/>
    <property type="match status" value="1"/>
</dbReference>
<dbReference type="STRING" id="212667.VFDL14_16240"/>
<evidence type="ECO:0000313" key="3">
    <source>
        <dbReference type="Proteomes" id="UP000027219"/>
    </source>
</evidence>
<sequence length="167" mass="18366">MLIRTEAPADILAIDRLLKSVFETDAEANLVMSLRENSHLTLSLVACSDEGEVVGHVMFSPLTLKGEDHNWQGLAPLAVREDFRGQGIARTLMEEAFSSLRDFGYPACVVLGDPSFYSKVGFKAASEFGFQCRWDVPEGAFQAIELVEGVFSGHSGTIEYSPEFNEL</sequence>
<name>A0A066UM17_9VIBR</name>
<evidence type="ECO:0000313" key="2">
    <source>
        <dbReference type="EMBL" id="KDN28110.1"/>
    </source>
</evidence>
<dbReference type="Gene3D" id="3.40.630.30">
    <property type="match status" value="1"/>
</dbReference>
<dbReference type="PROSITE" id="PS51186">
    <property type="entry name" value="GNAT"/>
    <property type="match status" value="1"/>
</dbReference>
<dbReference type="Pfam" id="PF00583">
    <property type="entry name" value="Acetyltransf_1"/>
    <property type="match status" value="1"/>
</dbReference>
<accession>A0A066UM17</accession>
<gene>
    <name evidence="2" type="ORF">VFDL14_16240</name>
</gene>
<organism evidence="2 3">
    <name type="scientific">Vibrio fortis</name>
    <dbReference type="NCBI Taxonomy" id="212667"/>
    <lineage>
        <taxon>Bacteria</taxon>
        <taxon>Pseudomonadati</taxon>
        <taxon>Pseudomonadota</taxon>
        <taxon>Gammaproteobacteria</taxon>
        <taxon>Vibrionales</taxon>
        <taxon>Vibrionaceae</taxon>
        <taxon>Vibrio</taxon>
    </lineage>
</organism>
<feature type="domain" description="N-acetyltransferase" evidence="1">
    <location>
        <begin position="1"/>
        <end position="143"/>
    </location>
</feature>
<dbReference type="RefSeq" id="WP_032551559.1">
    <property type="nucleotide sequence ID" value="NZ_JBEEAX010000002.1"/>
</dbReference>
<dbReference type="CDD" id="cd04301">
    <property type="entry name" value="NAT_SF"/>
    <property type="match status" value="1"/>
</dbReference>
<protein>
    <submittedName>
        <fullName evidence="2">Acetyltransferase</fullName>
    </submittedName>
</protein>
<dbReference type="EMBL" id="JFFR01000023">
    <property type="protein sequence ID" value="KDN28110.1"/>
    <property type="molecule type" value="Genomic_DNA"/>
</dbReference>
<dbReference type="OrthoDB" id="9797178at2"/>
<comment type="caution">
    <text evidence="2">The sequence shown here is derived from an EMBL/GenBank/DDBJ whole genome shotgun (WGS) entry which is preliminary data.</text>
</comment>
<dbReference type="GO" id="GO:0016747">
    <property type="term" value="F:acyltransferase activity, transferring groups other than amino-acyl groups"/>
    <property type="evidence" value="ECO:0007669"/>
    <property type="project" value="InterPro"/>
</dbReference>
<dbReference type="InterPro" id="IPR000182">
    <property type="entry name" value="GNAT_dom"/>
</dbReference>
<keyword evidence="2" id="KW-0808">Transferase</keyword>